<evidence type="ECO:0000313" key="1">
    <source>
        <dbReference type="Proteomes" id="UP001652624"/>
    </source>
</evidence>
<dbReference type="RefSeq" id="XP_060044610.1">
    <property type="nucleotide sequence ID" value="XM_060188627.1"/>
</dbReference>
<dbReference type="Pfam" id="PF14960">
    <property type="entry name" value="ATP_synth_reg"/>
    <property type="match status" value="1"/>
</dbReference>
<dbReference type="PRINTS" id="PR01821">
    <property type="entry name" value="DAPIT"/>
</dbReference>
<dbReference type="InterPro" id="IPR009125">
    <property type="entry name" value="ATPMK"/>
</dbReference>
<sequence length="92" mass="10399">MTGPKSDALFQYIGVKKYFSYCTLTSKMNCVLATYGGIELLVLYFKLKLKKKNSPSVLCESSTNGFKIVPYLLSSYCLVKLTTTRENLHNKL</sequence>
<reference evidence="2" key="1">
    <citation type="submission" date="2025-08" db="UniProtKB">
        <authorList>
            <consortium name="RefSeq"/>
        </authorList>
    </citation>
    <scope>IDENTIFICATION</scope>
</reference>
<protein>
    <submittedName>
        <fullName evidence="2">ATP synthase membrane subunit K, mitochondrial-like</fullName>
    </submittedName>
</protein>
<organism evidence="1 2">
    <name type="scientific">Erinaceus europaeus</name>
    <name type="common">Western European hedgehog</name>
    <dbReference type="NCBI Taxonomy" id="9365"/>
    <lineage>
        <taxon>Eukaryota</taxon>
        <taxon>Metazoa</taxon>
        <taxon>Chordata</taxon>
        <taxon>Craniata</taxon>
        <taxon>Vertebrata</taxon>
        <taxon>Euteleostomi</taxon>
        <taxon>Mammalia</taxon>
        <taxon>Eutheria</taxon>
        <taxon>Laurasiatheria</taxon>
        <taxon>Eulipotyphla</taxon>
        <taxon>Erinaceidae</taxon>
        <taxon>Erinaceinae</taxon>
        <taxon>Erinaceus</taxon>
    </lineage>
</organism>
<name>A0ABM3X6Z9_ERIEU</name>
<evidence type="ECO:0000313" key="2">
    <source>
        <dbReference type="RefSeq" id="XP_060044610.1"/>
    </source>
</evidence>
<keyword evidence="1" id="KW-1185">Reference proteome</keyword>
<dbReference type="GeneID" id="132537714"/>
<gene>
    <name evidence="2" type="primary">LOC132537714</name>
</gene>
<dbReference type="Proteomes" id="UP001652624">
    <property type="component" value="Chromosome 3"/>
</dbReference>
<proteinExistence type="predicted"/>
<accession>A0ABM3X6Z9</accession>